<sequence length="449" mass="45798">MRTELTLAATAPVAPIDAHGMLILLLQLVLLLGTAFGLGRLCQRFGLPAVCGELAAGVLLGPSILGSTLPAFSGWLFPHDAGQMHLLDAIGQIGVVLLVALTGVHVDTGLAKRQGRAALTISVGGVVLPLGLGVLVGLALPAAMRGAGINTGVFALLIGISIAVSAIPVIAKVLLEMGLMHRNVGQLVMSTATVDDVVGWTLLSVVSGMATAGLTTGRVLWSIGSVVLVLVLTFVVGRPVIKLALRGANRSTEEGTHVAVVVLLVLAFAVGSHALGLEPVVGAFFCGLVISASGLVNRAALVPLRTVVMAVLAPIFFATAGLRMNLTALAQPPVLIAAVALLVVAVIGKFAGAYLGGRMARMGHWESLAVGAGLNARGVIGVIVAMTGLRLGVLTTAGYTIVVLVAVVTSVMAPPLLRATVRRIAETDEEQEREKLLSGRKVAVGGTEK</sequence>
<gene>
    <name evidence="9" type="ORF">EV186_106435</name>
</gene>
<dbReference type="InterPro" id="IPR006153">
    <property type="entry name" value="Cation/H_exchanger_TM"/>
</dbReference>
<evidence type="ECO:0000313" key="10">
    <source>
        <dbReference type="Proteomes" id="UP000295444"/>
    </source>
</evidence>
<evidence type="ECO:0000256" key="5">
    <source>
        <dbReference type="ARBA" id="ARBA00023065"/>
    </source>
</evidence>
<keyword evidence="4 7" id="KW-1133">Transmembrane helix</keyword>
<dbReference type="AlphaFoldDB" id="A0A4R6S372"/>
<feature type="transmembrane region" description="Helical" evidence="7">
    <location>
        <begin position="152"/>
        <end position="175"/>
    </location>
</feature>
<feature type="transmembrane region" description="Helical" evidence="7">
    <location>
        <begin position="258"/>
        <end position="275"/>
    </location>
</feature>
<keyword evidence="3 7" id="KW-0812">Transmembrane</keyword>
<dbReference type="RefSeq" id="WP_243754376.1">
    <property type="nucleotide sequence ID" value="NZ_SNXZ01000006.1"/>
</dbReference>
<reference evidence="9 10" key="1">
    <citation type="submission" date="2019-03" db="EMBL/GenBank/DDBJ databases">
        <title>Genomic Encyclopedia of Type Strains, Phase IV (KMG-IV): sequencing the most valuable type-strain genomes for metagenomic binning, comparative biology and taxonomic classification.</title>
        <authorList>
            <person name="Goeker M."/>
        </authorList>
    </citation>
    <scope>NUCLEOTIDE SEQUENCE [LARGE SCALE GENOMIC DNA]</scope>
    <source>
        <strain evidence="9 10">DSM 45361</strain>
    </source>
</reference>
<keyword evidence="10" id="KW-1185">Reference proteome</keyword>
<dbReference type="InterPro" id="IPR038770">
    <property type="entry name" value="Na+/solute_symporter_sf"/>
</dbReference>
<evidence type="ECO:0000256" key="2">
    <source>
        <dbReference type="ARBA" id="ARBA00022448"/>
    </source>
</evidence>
<dbReference type="PANTHER" id="PTHR32468">
    <property type="entry name" value="CATION/H + ANTIPORTER"/>
    <property type="match status" value="1"/>
</dbReference>
<dbReference type="Pfam" id="PF00999">
    <property type="entry name" value="Na_H_Exchanger"/>
    <property type="match status" value="1"/>
</dbReference>
<protein>
    <submittedName>
        <fullName evidence="9">Transporter (CPA2 family)</fullName>
    </submittedName>
</protein>
<organism evidence="9 10">
    <name type="scientific">Labedaea rhizosphaerae</name>
    <dbReference type="NCBI Taxonomy" id="598644"/>
    <lineage>
        <taxon>Bacteria</taxon>
        <taxon>Bacillati</taxon>
        <taxon>Actinomycetota</taxon>
        <taxon>Actinomycetes</taxon>
        <taxon>Pseudonocardiales</taxon>
        <taxon>Pseudonocardiaceae</taxon>
        <taxon>Labedaea</taxon>
    </lineage>
</organism>
<dbReference type="InterPro" id="IPR050794">
    <property type="entry name" value="CPA2_transporter"/>
</dbReference>
<dbReference type="EMBL" id="SNXZ01000006">
    <property type="protein sequence ID" value="TDP94041.1"/>
    <property type="molecule type" value="Genomic_DNA"/>
</dbReference>
<feature type="transmembrane region" description="Helical" evidence="7">
    <location>
        <begin position="397"/>
        <end position="417"/>
    </location>
</feature>
<feature type="domain" description="Cation/H+ exchanger transmembrane" evidence="8">
    <location>
        <begin position="36"/>
        <end position="421"/>
    </location>
</feature>
<feature type="transmembrane region" description="Helical" evidence="7">
    <location>
        <begin position="307"/>
        <end position="328"/>
    </location>
</feature>
<accession>A0A4R6S372</accession>
<proteinExistence type="predicted"/>
<evidence type="ECO:0000256" key="4">
    <source>
        <dbReference type="ARBA" id="ARBA00022989"/>
    </source>
</evidence>
<comment type="subcellular location">
    <subcellularLocation>
        <location evidence="1">Membrane</location>
        <topology evidence="1">Multi-pass membrane protein</topology>
    </subcellularLocation>
</comment>
<feature type="transmembrane region" description="Helical" evidence="7">
    <location>
        <begin position="54"/>
        <end position="77"/>
    </location>
</feature>
<evidence type="ECO:0000313" key="9">
    <source>
        <dbReference type="EMBL" id="TDP94041.1"/>
    </source>
</evidence>
<dbReference type="Proteomes" id="UP000295444">
    <property type="component" value="Unassembled WGS sequence"/>
</dbReference>
<keyword evidence="5" id="KW-0406">Ion transport</keyword>
<feature type="transmembrane region" description="Helical" evidence="7">
    <location>
        <begin position="20"/>
        <end position="42"/>
    </location>
</feature>
<evidence type="ECO:0000256" key="7">
    <source>
        <dbReference type="SAM" id="Phobius"/>
    </source>
</evidence>
<feature type="transmembrane region" description="Helical" evidence="7">
    <location>
        <begin position="368"/>
        <end position="391"/>
    </location>
</feature>
<evidence type="ECO:0000256" key="3">
    <source>
        <dbReference type="ARBA" id="ARBA00022692"/>
    </source>
</evidence>
<feature type="transmembrane region" description="Helical" evidence="7">
    <location>
        <begin position="219"/>
        <end position="237"/>
    </location>
</feature>
<evidence type="ECO:0000259" key="8">
    <source>
        <dbReference type="Pfam" id="PF00999"/>
    </source>
</evidence>
<dbReference type="Gene3D" id="1.20.1530.20">
    <property type="match status" value="1"/>
</dbReference>
<feature type="transmembrane region" description="Helical" evidence="7">
    <location>
        <begin position="281"/>
        <end position="300"/>
    </location>
</feature>
<evidence type="ECO:0000256" key="1">
    <source>
        <dbReference type="ARBA" id="ARBA00004141"/>
    </source>
</evidence>
<feature type="transmembrane region" description="Helical" evidence="7">
    <location>
        <begin position="89"/>
        <end position="106"/>
    </location>
</feature>
<keyword evidence="2" id="KW-0813">Transport</keyword>
<keyword evidence="6 7" id="KW-0472">Membrane</keyword>
<dbReference type="PANTHER" id="PTHR32468:SF0">
    <property type="entry name" value="K(+)_H(+) ANTIPORTER 1"/>
    <property type="match status" value="1"/>
</dbReference>
<comment type="caution">
    <text evidence="9">The sequence shown here is derived from an EMBL/GenBank/DDBJ whole genome shotgun (WGS) entry which is preliminary data.</text>
</comment>
<dbReference type="GO" id="GO:0016020">
    <property type="term" value="C:membrane"/>
    <property type="evidence" value="ECO:0007669"/>
    <property type="project" value="UniProtKB-SubCell"/>
</dbReference>
<dbReference type="GO" id="GO:1902600">
    <property type="term" value="P:proton transmembrane transport"/>
    <property type="evidence" value="ECO:0007669"/>
    <property type="project" value="InterPro"/>
</dbReference>
<feature type="transmembrane region" description="Helical" evidence="7">
    <location>
        <begin position="118"/>
        <end position="140"/>
    </location>
</feature>
<feature type="transmembrane region" description="Helical" evidence="7">
    <location>
        <begin position="187"/>
        <end position="207"/>
    </location>
</feature>
<dbReference type="GO" id="GO:0015297">
    <property type="term" value="F:antiporter activity"/>
    <property type="evidence" value="ECO:0007669"/>
    <property type="project" value="InterPro"/>
</dbReference>
<feature type="transmembrane region" description="Helical" evidence="7">
    <location>
        <begin position="334"/>
        <end position="356"/>
    </location>
</feature>
<evidence type="ECO:0000256" key="6">
    <source>
        <dbReference type="ARBA" id="ARBA00023136"/>
    </source>
</evidence>
<name>A0A4R6S372_LABRH</name>